<dbReference type="Proteomes" id="UP000184010">
    <property type="component" value="Unassembled WGS sequence"/>
</dbReference>
<name>A0A1M7UZH9_9FIRM</name>
<evidence type="ECO:0000313" key="10">
    <source>
        <dbReference type="Proteomes" id="UP000184010"/>
    </source>
</evidence>
<feature type="domain" description="Cysteine-rich" evidence="7">
    <location>
        <begin position="397"/>
        <end position="497"/>
    </location>
</feature>
<dbReference type="PANTHER" id="PTHR43551:SF1">
    <property type="entry name" value="HETERODISULFIDE REDUCTASE"/>
    <property type="match status" value="1"/>
</dbReference>
<dbReference type="GO" id="GO:0046872">
    <property type="term" value="F:metal ion binding"/>
    <property type="evidence" value="ECO:0007669"/>
    <property type="project" value="UniProtKB-KW"/>
</dbReference>
<protein>
    <submittedName>
        <fullName evidence="9">Fe-S oxidoreductase</fullName>
    </submittedName>
</protein>
<accession>A0A1M7UZH9</accession>
<evidence type="ECO:0000259" key="7">
    <source>
        <dbReference type="Pfam" id="PF02754"/>
    </source>
</evidence>
<dbReference type="GO" id="GO:0051539">
    <property type="term" value="F:4 iron, 4 sulfur cluster binding"/>
    <property type="evidence" value="ECO:0007669"/>
    <property type="project" value="UniProtKB-KW"/>
</dbReference>
<dbReference type="InterPro" id="IPR004017">
    <property type="entry name" value="Cys_rich_dom"/>
</dbReference>
<evidence type="ECO:0000256" key="6">
    <source>
        <dbReference type="ARBA" id="ARBA00023014"/>
    </source>
</evidence>
<dbReference type="EMBL" id="FRDN01000024">
    <property type="protein sequence ID" value="SHN88326.1"/>
    <property type="molecule type" value="Genomic_DNA"/>
</dbReference>
<dbReference type="AlphaFoldDB" id="A0A1M7UZH9"/>
<evidence type="ECO:0000256" key="1">
    <source>
        <dbReference type="ARBA" id="ARBA00022448"/>
    </source>
</evidence>
<keyword evidence="3" id="KW-0479">Metal-binding</keyword>
<dbReference type="RefSeq" id="WP_072775312.1">
    <property type="nucleotide sequence ID" value="NZ_FRDN01000024.1"/>
</dbReference>
<keyword evidence="1" id="KW-0813">Transport</keyword>
<dbReference type="STRING" id="1121395.SAMN02745215_05274"/>
<dbReference type="Pfam" id="PF02754">
    <property type="entry name" value="CCG"/>
    <property type="match status" value="1"/>
</dbReference>
<evidence type="ECO:0000256" key="4">
    <source>
        <dbReference type="ARBA" id="ARBA00022982"/>
    </source>
</evidence>
<evidence type="ECO:0000259" key="8">
    <source>
        <dbReference type="Pfam" id="PF13183"/>
    </source>
</evidence>
<keyword evidence="6" id="KW-0411">Iron-sulfur</keyword>
<dbReference type="InterPro" id="IPR017896">
    <property type="entry name" value="4Fe4S_Fe-S-bd"/>
</dbReference>
<proteinExistence type="predicted"/>
<dbReference type="Pfam" id="PF13183">
    <property type="entry name" value="Fer4_8"/>
    <property type="match status" value="1"/>
</dbReference>
<keyword evidence="5" id="KW-0408">Iron</keyword>
<evidence type="ECO:0000256" key="3">
    <source>
        <dbReference type="ARBA" id="ARBA00022723"/>
    </source>
</evidence>
<evidence type="ECO:0000256" key="5">
    <source>
        <dbReference type="ARBA" id="ARBA00023004"/>
    </source>
</evidence>
<reference evidence="10" key="1">
    <citation type="submission" date="2016-12" db="EMBL/GenBank/DDBJ databases">
        <authorList>
            <person name="Varghese N."/>
            <person name="Submissions S."/>
        </authorList>
    </citation>
    <scope>NUCLEOTIDE SEQUENCE [LARGE SCALE GENOMIC DNA]</scope>
    <source>
        <strain evidence="10">DSM 11544</strain>
    </source>
</reference>
<evidence type="ECO:0000313" key="9">
    <source>
        <dbReference type="EMBL" id="SHN88326.1"/>
    </source>
</evidence>
<keyword evidence="4" id="KW-0249">Electron transport</keyword>
<sequence>MIDHKDLKPSDLNRPDEQLVQIPMEELMPLPRPYDKPGMEPDFMEVKPAWREKYCTSLDGFVGIDTLTRPKSKEEEEEFVRKFLSGLEKLFTDANNGMRQPLMLSFEYCAKCDTCSNACHIYEGSGNNELYRPIFRVEALRKIYKKYFTTSGKLLGGLVGADLEATWESIARLGESAYRCNLCRRCAQTCPLGLDNGIMAKEIRKIFSMEMGIAPSPIHKKGTENQLKTGSSTGMTKAAFLDNIEFLEEEIEDKFGLKIKIPIDKKGADILLIHNAGEYVAWPENPMAFAILFEAAGLNWTLSSDIIGYDSVNYGIWYDDVQAKKIAVSQMKAARELGVRRVVEGECGHAHKAAAISADRMIPGSDKVPVESFFPLLRDIVKSGAIKFDPSKNNFPVTLHDPCNVVRQMGVVMPQREVLHQLAPQFREMTPHGVDNYCCGGGSGFAIMHGQNFADFTRKISARKKFAQILNAFQDTIEDPQIVKYICAPCSNCKGTMRELLEYYEATDKFNVQYGGLIELVVNAMVDLKAPFFEFLGEE</sequence>
<dbReference type="GO" id="GO:0016491">
    <property type="term" value="F:oxidoreductase activity"/>
    <property type="evidence" value="ECO:0007669"/>
    <property type="project" value="UniProtKB-ARBA"/>
</dbReference>
<dbReference type="SUPFAM" id="SSF46548">
    <property type="entry name" value="alpha-helical ferredoxin"/>
    <property type="match status" value="1"/>
</dbReference>
<organism evidence="9 10">
    <name type="scientific">Desulfitobacterium chlororespirans DSM 11544</name>
    <dbReference type="NCBI Taxonomy" id="1121395"/>
    <lineage>
        <taxon>Bacteria</taxon>
        <taxon>Bacillati</taxon>
        <taxon>Bacillota</taxon>
        <taxon>Clostridia</taxon>
        <taxon>Eubacteriales</taxon>
        <taxon>Desulfitobacteriaceae</taxon>
        <taxon>Desulfitobacterium</taxon>
    </lineage>
</organism>
<dbReference type="PANTHER" id="PTHR43551">
    <property type="entry name" value="FUMARATE REDUCTASE IRON-SULFUR SUBUNIT"/>
    <property type="match status" value="1"/>
</dbReference>
<dbReference type="InterPro" id="IPR017900">
    <property type="entry name" value="4Fe4S_Fe_S_CS"/>
</dbReference>
<dbReference type="PROSITE" id="PS00198">
    <property type="entry name" value="4FE4S_FER_1"/>
    <property type="match status" value="1"/>
</dbReference>
<keyword evidence="2" id="KW-0004">4Fe-4S</keyword>
<feature type="domain" description="4Fe-4S ferredoxin-type" evidence="8">
    <location>
        <begin position="106"/>
        <end position="194"/>
    </location>
</feature>
<evidence type="ECO:0000256" key="2">
    <source>
        <dbReference type="ARBA" id="ARBA00022485"/>
    </source>
</evidence>
<gene>
    <name evidence="9" type="ORF">SAMN02745215_05274</name>
</gene>
<dbReference type="InterPro" id="IPR009051">
    <property type="entry name" value="Helical_ferredxn"/>
</dbReference>
<keyword evidence="10" id="KW-1185">Reference proteome</keyword>
<dbReference type="Gene3D" id="1.10.1060.10">
    <property type="entry name" value="Alpha-helical ferredoxin"/>
    <property type="match status" value="1"/>
</dbReference>